<organism evidence="1 2">
    <name type="scientific">Porites evermanni</name>
    <dbReference type="NCBI Taxonomy" id="104178"/>
    <lineage>
        <taxon>Eukaryota</taxon>
        <taxon>Metazoa</taxon>
        <taxon>Cnidaria</taxon>
        <taxon>Anthozoa</taxon>
        <taxon>Hexacorallia</taxon>
        <taxon>Scleractinia</taxon>
        <taxon>Fungiina</taxon>
        <taxon>Poritidae</taxon>
        <taxon>Porites</taxon>
    </lineage>
</organism>
<dbReference type="Proteomes" id="UP001159427">
    <property type="component" value="Unassembled WGS sequence"/>
</dbReference>
<proteinExistence type="predicted"/>
<name>A0ABN8RQ76_9CNID</name>
<comment type="caution">
    <text evidence="1">The sequence shown here is derived from an EMBL/GenBank/DDBJ whole genome shotgun (WGS) entry which is preliminary data.</text>
</comment>
<keyword evidence="2" id="KW-1185">Reference proteome</keyword>
<reference evidence="1 2" key="1">
    <citation type="submission" date="2022-05" db="EMBL/GenBank/DDBJ databases">
        <authorList>
            <consortium name="Genoscope - CEA"/>
            <person name="William W."/>
        </authorList>
    </citation>
    <scope>NUCLEOTIDE SEQUENCE [LARGE SCALE GENOMIC DNA]</scope>
</reference>
<evidence type="ECO:0000313" key="2">
    <source>
        <dbReference type="Proteomes" id="UP001159427"/>
    </source>
</evidence>
<protein>
    <submittedName>
        <fullName evidence="1">Uncharacterized protein</fullName>
    </submittedName>
</protein>
<sequence>NWGKTYKAAEKIGRQEGSKVWVINESVQIDNKGDIVPEEDKEFVWIDDLFNDNVKTQEVIYSFTPKVLNHVLCGLKETLQGNFIACFLAVAGSTLGLHYESVIEAGQHFPIAVICGEHRLVETKTARERFVPRLCSTTTFPPVLDDIKNTHQLRELPLAYFDGGKDGTCSREMSLKTYPVVTKNNLISLTFQQDCQPLVIPFVVGPRSPSGLQAQLKAEERLQEQLANAPRALEALIAINICTVSNQSKEIKALFAEEFMDINDRVLENYSLLLTMRVEVSGHH</sequence>
<feature type="non-terminal residue" evidence="1">
    <location>
        <position position="1"/>
    </location>
</feature>
<gene>
    <name evidence="1" type="ORF">PEVE_00013278</name>
</gene>
<accession>A0ABN8RQ76</accession>
<dbReference type="EMBL" id="CALNXI010001993">
    <property type="protein sequence ID" value="CAH3181049.1"/>
    <property type="molecule type" value="Genomic_DNA"/>
</dbReference>
<evidence type="ECO:0000313" key="1">
    <source>
        <dbReference type="EMBL" id="CAH3181049.1"/>
    </source>
</evidence>